<feature type="compositionally biased region" description="Low complexity" evidence="2">
    <location>
        <begin position="218"/>
        <end position="236"/>
    </location>
</feature>
<gene>
    <name evidence="5" type="primary">LOC108608795</name>
</gene>
<feature type="region of interest" description="Disordered" evidence="2">
    <location>
        <begin position="217"/>
        <end position="263"/>
    </location>
</feature>
<keyword evidence="3" id="KW-0732">Signal</keyword>
<feature type="compositionally biased region" description="Low complexity" evidence="2">
    <location>
        <begin position="84"/>
        <end position="94"/>
    </location>
</feature>
<reference evidence="4" key="2">
    <citation type="journal article" date="2016" name="G3 (Bethesda)">
        <title>Genome Evolution in Three Species of Cactophilic Drosophila.</title>
        <authorList>
            <person name="Sanchez-Flores A."/>
            <person name="Penazola F."/>
            <person name="Carpinteyro-Ponce J."/>
            <person name="Nazario-Yepiz N."/>
            <person name="Abreu-Goodger C."/>
            <person name="Machado C.A."/>
            <person name="Markow T.A."/>
        </authorList>
    </citation>
    <scope>NUCLEOTIDE SEQUENCE [LARGE SCALE GENOMIC DNA]</scope>
</reference>
<evidence type="ECO:0000313" key="4">
    <source>
        <dbReference type="Proteomes" id="UP000694904"/>
    </source>
</evidence>
<reference evidence="5" key="3">
    <citation type="submission" date="2025-08" db="UniProtKB">
        <authorList>
            <consortium name="RefSeq"/>
        </authorList>
    </citation>
    <scope>IDENTIFICATION</scope>
    <source>
        <tissue evidence="5">Whole organism</tissue>
    </source>
</reference>
<keyword evidence="4" id="KW-1185">Reference proteome</keyword>
<feature type="region of interest" description="Disordered" evidence="2">
    <location>
        <begin position="84"/>
        <end position="121"/>
    </location>
</feature>
<dbReference type="GeneID" id="108608795"/>
<feature type="region of interest" description="Disordered" evidence="2">
    <location>
        <begin position="162"/>
        <end position="185"/>
    </location>
</feature>
<feature type="coiled-coil region" evidence="1">
    <location>
        <begin position="422"/>
        <end position="487"/>
    </location>
</feature>
<proteinExistence type="predicted"/>
<feature type="region of interest" description="Disordered" evidence="2">
    <location>
        <begin position="582"/>
        <end position="615"/>
    </location>
</feature>
<feature type="compositionally biased region" description="Polar residues" evidence="2">
    <location>
        <begin position="163"/>
        <end position="173"/>
    </location>
</feature>
<feature type="chain" id="PRO_5046847473" evidence="3">
    <location>
        <begin position="30"/>
        <end position="790"/>
    </location>
</feature>
<accession>A0ABM1NLK5</accession>
<feature type="signal peptide" evidence="3">
    <location>
        <begin position="1"/>
        <end position="29"/>
    </location>
</feature>
<evidence type="ECO:0000256" key="3">
    <source>
        <dbReference type="SAM" id="SignalP"/>
    </source>
</evidence>
<feature type="compositionally biased region" description="Low complexity" evidence="2">
    <location>
        <begin position="244"/>
        <end position="257"/>
    </location>
</feature>
<dbReference type="Proteomes" id="UP000694904">
    <property type="component" value="Chromosome 2"/>
</dbReference>
<feature type="compositionally biased region" description="Polar residues" evidence="2">
    <location>
        <begin position="582"/>
        <end position="593"/>
    </location>
</feature>
<evidence type="ECO:0000256" key="1">
    <source>
        <dbReference type="SAM" id="Coils"/>
    </source>
</evidence>
<organism evidence="4 5">
    <name type="scientific">Drosophila arizonae</name>
    <name type="common">Fruit fly</name>
    <dbReference type="NCBI Taxonomy" id="7263"/>
    <lineage>
        <taxon>Eukaryota</taxon>
        <taxon>Metazoa</taxon>
        <taxon>Ecdysozoa</taxon>
        <taxon>Arthropoda</taxon>
        <taxon>Hexapoda</taxon>
        <taxon>Insecta</taxon>
        <taxon>Pterygota</taxon>
        <taxon>Neoptera</taxon>
        <taxon>Endopterygota</taxon>
        <taxon>Diptera</taxon>
        <taxon>Brachycera</taxon>
        <taxon>Muscomorpha</taxon>
        <taxon>Ephydroidea</taxon>
        <taxon>Drosophilidae</taxon>
        <taxon>Drosophila</taxon>
    </lineage>
</organism>
<protein>
    <submittedName>
        <fullName evidence="5">Myb-like protein Q</fullName>
    </submittedName>
</protein>
<dbReference type="RefSeq" id="XP_017855841.1">
    <property type="nucleotide sequence ID" value="XM_018000352.1"/>
</dbReference>
<evidence type="ECO:0000256" key="2">
    <source>
        <dbReference type="SAM" id="MobiDB-lite"/>
    </source>
</evidence>
<sequence length="790" mass="87824">MLLRHFNTLPWALLLLLLLAALTLQLAAGSGVPVADEAASEAENVSTESNEIIPREAIQKLDYSVRLALLRAIDKLEREEASASASASAKASTSPTAGIATPSTTLAAPREREEILEESTSSSDAVVPTVQFYTATFDERNAQEQLLSSFIDRSKLWKKTTLRKQSATPSPLSVGSDVGPDSRQITRSVDSTVGSNEIAHDGSNEIKFEIRNVKKETTTTTTTTAATTTTTTTPRPRTTRRRTTSTTTTTTTTTPRPTHNEDGENIELVDKQDIRIQEAPLVTAFTVDLDERGTAQKFRPLLQGEQLPQLQQPRLQQQQLLVPHVGPTITKLNVLESELPPAPLTTQSPAIISSTSTTQTNLQHVGFSTTPAFLTSSSSNTNSNYIKEPLASSSVTAPVPPSVNNYIIERQRALEQQIYQLKLQAQQQQALILRQLKLLEEQSQSRYQAAPLAQSSTLQPLLQQQQQQQLQQQLQQQQQYQQQQQLQLQQQHASLEAIQTLQPPSPGYSIRPSVEFLPSTHTKTIIYPTYPIEQQLPLRDTVAAHKFALHSSNNNNNNNNYQKLPTATNAVQQIFQNLQNLQKTAEHAVSNSQSPNSIAGSTSSSSNNNNNNNHLQLQTSNQFNFAPAEASILQAPPQNNYQPFQQQQQQAQQQQLQQQPLLLPSYVSNAVFQQQQQQQQLQQHRARLFRQETGTGNFGLNSENVEIQPSNSFGTTIVSQQSNLDNQNFYRQHLTPQLSSQLQQNAQQYLQQQLLQQQNFEELKVISKVLALNHGIPQFASQNLHYNGAF</sequence>
<evidence type="ECO:0000313" key="5">
    <source>
        <dbReference type="RefSeq" id="XP_017855841.1"/>
    </source>
</evidence>
<feature type="compositionally biased region" description="Low complexity" evidence="2">
    <location>
        <begin position="594"/>
        <end position="613"/>
    </location>
</feature>
<reference evidence="4" key="1">
    <citation type="journal article" date="1997" name="Nucleic Acids Res.">
        <title>tRNAscan-SE: a program for improved detection of transfer RNA genes in genomic sequence.</title>
        <authorList>
            <person name="Lowe T.M."/>
            <person name="Eddy S.R."/>
        </authorList>
    </citation>
    <scope>NUCLEOTIDE SEQUENCE [LARGE SCALE GENOMIC DNA]</scope>
</reference>
<keyword evidence="1" id="KW-0175">Coiled coil</keyword>
<name>A0ABM1NLK5_DROAR</name>